<dbReference type="Proteomes" id="UP000032417">
    <property type="component" value="Chromosome 1"/>
</dbReference>
<reference evidence="3 4" key="1">
    <citation type="submission" date="2014-08" db="EMBL/GenBank/DDBJ databases">
        <authorList>
            <person name="Wibberg D."/>
        </authorList>
    </citation>
    <scope>NUCLEOTIDE SEQUENCE [LARGE SCALE GENOMIC DNA]</scope>
    <source>
        <strain evidence="4">ING2-E5B</strain>
    </source>
</reference>
<keyword evidence="1" id="KW-1133">Transmembrane helix</keyword>
<name>A0A098BWB0_9BACT</name>
<dbReference type="EMBL" id="LN515532">
    <property type="protein sequence ID" value="CEA14949.1"/>
    <property type="molecule type" value="Genomic_DNA"/>
</dbReference>
<dbReference type="STRING" id="1562970.ING2E5B_0179"/>
<gene>
    <name evidence="3" type="ORF">ING2E5B_0179</name>
</gene>
<dbReference type="Gene3D" id="3.60.21.10">
    <property type="match status" value="1"/>
</dbReference>
<dbReference type="HOGENOM" id="CLU_025443_0_0_10"/>
<feature type="transmembrane region" description="Helical" evidence="1">
    <location>
        <begin position="68"/>
        <end position="89"/>
    </location>
</feature>
<feature type="domain" description="Calcineurin-like phosphoesterase" evidence="2">
    <location>
        <begin position="156"/>
        <end position="316"/>
    </location>
</feature>
<sequence>MTQKAILIILPVIFLAVYLYTAIRLYKLMPDITLIKIIVPTIFLLGIISMVIFFTLSEKLSLQLAGQLYSFSTGWLVAFLYLFIGVLLIDFFRLSNHIFHFIDNGTVYRIFTNNTTTSLIVLGVVSLILAYGNLLYHNKKRQHINIESDKISEPVKIVGISDLHIGYTISAKEVDKWVELINSEKPDIVIIAGDIIDNHLRPLINDSTESVLKKITSNMGVYACTGNHDMMFAINEDPDFYDRAGITLLRDRHINLNGITIIGRDDHSNRGRKKLNDIMEQVDRSSFTILLDHQPLKLEEAMENSINFQFSGHTHRGQIFPISLIADKIFEVSHGYLRKSNTHYFVTTGIGIWGGKFRIGTRSEYLVIELHPSS</sequence>
<dbReference type="Pfam" id="PF00149">
    <property type="entry name" value="Metallophos"/>
    <property type="match status" value="1"/>
</dbReference>
<protein>
    <submittedName>
        <fullName evidence="3">Metallophosphatase domain</fullName>
    </submittedName>
</protein>
<proteinExistence type="predicted"/>
<evidence type="ECO:0000313" key="3">
    <source>
        <dbReference type="EMBL" id="CEA14949.1"/>
    </source>
</evidence>
<dbReference type="GO" id="GO:0016787">
    <property type="term" value="F:hydrolase activity"/>
    <property type="evidence" value="ECO:0007669"/>
    <property type="project" value="InterPro"/>
</dbReference>
<dbReference type="InterPro" id="IPR029052">
    <property type="entry name" value="Metallo-depent_PP-like"/>
</dbReference>
<keyword evidence="4" id="KW-1185">Reference proteome</keyword>
<keyword evidence="1" id="KW-0812">Transmembrane</keyword>
<dbReference type="AlphaFoldDB" id="A0A098BWB0"/>
<evidence type="ECO:0000256" key="1">
    <source>
        <dbReference type="SAM" id="Phobius"/>
    </source>
</evidence>
<evidence type="ECO:0000313" key="4">
    <source>
        <dbReference type="Proteomes" id="UP000032417"/>
    </source>
</evidence>
<organism evidence="3 4">
    <name type="scientific">Fermentimonas caenicola</name>
    <dbReference type="NCBI Taxonomy" id="1562970"/>
    <lineage>
        <taxon>Bacteria</taxon>
        <taxon>Pseudomonadati</taxon>
        <taxon>Bacteroidota</taxon>
        <taxon>Bacteroidia</taxon>
        <taxon>Bacteroidales</taxon>
        <taxon>Dysgonomonadaceae</taxon>
        <taxon>Fermentimonas</taxon>
    </lineage>
</organism>
<feature type="transmembrane region" description="Helical" evidence="1">
    <location>
        <begin position="32"/>
        <end position="56"/>
    </location>
</feature>
<keyword evidence="1" id="KW-0472">Membrane</keyword>
<dbReference type="InterPro" id="IPR051158">
    <property type="entry name" value="Metallophosphoesterase_sf"/>
</dbReference>
<dbReference type="InterPro" id="IPR004843">
    <property type="entry name" value="Calcineurin-like_PHP"/>
</dbReference>
<dbReference type="KEGG" id="pbt:ING2E5B_0179"/>
<dbReference type="OrthoDB" id="9780884at2"/>
<feature type="transmembrane region" description="Helical" evidence="1">
    <location>
        <begin position="7"/>
        <end position="26"/>
    </location>
</feature>
<evidence type="ECO:0000259" key="2">
    <source>
        <dbReference type="Pfam" id="PF00149"/>
    </source>
</evidence>
<dbReference type="SUPFAM" id="SSF56300">
    <property type="entry name" value="Metallo-dependent phosphatases"/>
    <property type="match status" value="1"/>
</dbReference>
<dbReference type="PANTHER" id="PTHR31302">
    <property type="entry name" value="TRANSMEMBRANE PROTEIN WITH METALLOPHOSPHOESTERASE DOMAIN-RELATED"/>
    <property type="match status" value="1"/>
</dbReference>
<accession>A0A098BWB0</accession>
<feature type="transmembrane region" description="Helical" evidence="1">
    <location>
        <begin position="117"/>
        <end position="136"/>
    </location>
</feature>
<dbReference type="PANTHER" id="PTHR31302:SF0">
    <property type="entry name" value="TRANSMEMBRANE PROTEIN WITH METALLOPHOSPHOESTERASE DOMAIN"/>
    <property type="match status" value="1"/>
</dbReference>